<dbReference type="InterPro" id="IPR016135">
    <property type="entry name" value="UBQ-conjugating_enzyme/RWD"/>
</dbReference>
<evidence type="ECO:0000256" key="2">
    <source>
        <dbReference type="ARBA" id="ARBA00022679"/>
    </source>
</evidence>
<dbReference type="OrthoDB" id="5835829at2759"/>
<dbReference type="InterPro" id="IPR002213">
    <property type="entry name" value="UDP_glucos_trans"/>
</dbReference>
<dbReference type="SUPFAM" id="SSF53756">
    <property type="entry name" value="UDP-Glycosyltransferase/glycogen phosphorylase"/>
    <property type="match status" value="1"/>
</dbReference>
<dbReference type="GO" id="GO:0008194">
    <property type="term" value="F:UDP-glycosyltransferase activity"/>
    <property type="evidence" value="ECO:0007669"/>
    <property type="project" value="InterPro"/>
</dbReference>
<accession>A0A1Q9F2W1</accession>
<dbReference type="Proteomes" id="UP000186817">
    <property type="component" value="Unassembled WGS sequence"/>
</dbReference>
<reference evidence="3 4" key="1">
    <citation type="submission" date="2016-02" db="EMBL/GenBank/DDBJ databases">
        <title>Genome analysis of coral dinoflagellate symbionts highlights evolutionary adaptations to a symbiotic lifestyle.</title>
        <authorList>
            <person name="Aranda M."/>
            <person name="Li Y."/>
            <person name="Liew Y.J."/>
            <person name="Baumgarten S."/>
            <person name="Simakov O."/>
            <person name="Wilson M."/>
            <person name="Piel J."/>
            <person name="Ashoor H."/>
            <person name="Bougouffa S."/>
            <person name="Bajic V.B."/>
            <person name="Ryu T."/>
            <person name="Ravasi T."/>
            <person name="Bayer T."/>
            <person name="Micklem G."/>
            <person name="Kim H."/>
            <person name="Bhak J."/>
            <person name="Lajeunesse T.C."/>
            <person name="Voolstra C.R."/>
        </authorList>
    </citation>
    <scope>NUCLEOTIDE SEQUENCE [LARGE SCALE GENOMIC DNA]</scope>
    <source>
        <strain evidence="3 4">CCMP2467</strain>
    </source>
</reference>
<proteinExistence type="predicted"/>
<dbReference type="PANTHER" id="PTHR48043">
    <property type="entry name" value="EG:EG0003.4 PROTEIN-RELATED"/>
    <property type="match status" value="1"/>
</dbReference>
<protein>
    <submittedName>
        <fullName evidence="3">Putative UDP-glucosyltransferase YjiC</fullName>
    </submittedName>
</protein>
<keyword evidence="1" id="KW-0328">Glycosyltransferase</keyword>
<name>A0A1Q9F2W1_SYMMI</name>
<dbReference type="Gene3D" id="3.10.110.10">
    <property type="entry name" value="Ubiquitin Conjugating Enzyme"/>
    <property type="match status" value="1"/>
</dbReference>
<gene>
    <name evidence="3" type="primary">yjiC</name>
    <name evidence="3" type="ORF">AK812_SmicGene1943</name>
</gene>
<comment type="caution">
    <text evidence="3">The sequence shown here is derived from an EMBL/GenBank/DDBJ whole genome shotgun (WGS) entry which is preliminary data.</text>
</comment>
<evidence type="ECO:0000313" key="3">
    <source>
        <dbReference type="EMBL" id="OLQ13993.1"/>
    </source>
</evidence>
<dbReference type="CDD" id="cd03784">
    <property type="entry name" value="GT1_Gtf-like"/>
    <property type="match status" value="1"/>
</dbReference>
<keyword evidence="2 3" id="KW-0808">Transferase</keyword>
<keyword evidence="4" id="KW-1185">Reference proteome</keyword>
<dbReference type="Pfam" id="PF00201">
    <property type="entry name" value="UDPGT"/>
    <property type="match status" value="1"/>
</dbReference>
<dbReference type="InterPro" id="IPR050271">
    <property type="entry name" value="UDP-glycosyltransferase"/>
</dbReference>
<dbReference type="EMBL" id="LSRX01000021">
    <property type="protein sequence ID" value="OLQ13993.1"/>
    <property type="molecule type" value="Genomic_DNA"/>
</dbReference>
<dbReference type="AlphaFoldDB" id="A0A1Q9F2W1"/>
<sequence>MDQQITAEGPTIAIFNVAMIGHVNPTFALVQELCKRGCKVSYFLPPVAPIRAAAIESGAVVEGYLPEDPSDFVMEKCGIDEPLCHAVPEIVEDDRAEYERAVWPLAHVESMSSSGADSTKLGIQCASLVTYPGMGSLSGLMSTLEAEGRLERAGAIRKPYGKAIQDKFGVDLRCNLLTRRQFYAKTNFVTTCEDLIAELPASGEQKWADELSTEFSFSAVGCLVSSSAPHVITARSDSFIPRVKSFGHSLPVAELSDQLAKGRKIIYAALGTMALSDRWSIDLGRISGYNLPHGTTGKAFCQHVWKALLAAMEELGDEFFCLLSVGKQPDALDFLGSSEAEIFELVPSNVLIRGFVPQVDMLNNYTSAFISHVGVNSLQESLMAGVPLVAIPQAVDQPANACKVEQRGWGQAFFKPMETVSSTALAESLRQVCDENSMYRQQVQCARSELAGGAPRLAERLLSMSYQSSAAMGGVCHSELWETLLERTEAWQPPYFIRGATNLREANESAEFWFHRRNGSVLAHADLTLPKFADFHPYCSRPNFESVRERLRRLGKHWRLMPHPHVNMSRWAPNSHDGGIYRTDLWQPAWEATVEQGEAIVFFPNIFHETQVPEATTFQFQLPVPARIQAARPPRPGVLLPELLSATFPSRLRSRMADDSARRRDEAEALSAMFGDDFFETDVCEWILRCTDAHAELTVQLPTDYPSRSPPALLLDAPLCERGQAEAMCRSFLEDFSPGEEYGATLATRFFEAFERQQDGGHAVSGEAALQDESAPVAAVVKLEGHLAAEIAAALLDAGFQKHSTQIYVHGELGVAAEIGEELHLSVDGVDALRELSEWVASQLVLDLSELSCFGKRVLAWANSRRAASESADGSADGIIESESEVPEVGGAKLTGNAAWRARLQAGETVEFRGSGNSLHPRIKSGECCRYVPVRKHEDIKEKDIVFCQIKGRYWGHMVKKKTFVGGKDDYEYTISNIHGWENGTCALEHIYGKVVDHWK</sequence>
<evidence type="ECO:0000313" key="4">
    <source>
        <dbReference type="Proteomes" id="UP000186817"/>
    </source>
</evidence>
<organism evidence="3 4">
    <name type="scientific">Symbiodinium microadriaticum</name>
    <name type="common">Dinoflagellate</name>
    <name type="synonym">Zooxanthella microadriatica</name>
    <dbReference type="NCBI Taxonomy" id="2951"/>
    <lineage>
        <taxon>Eukaryota</taxon>
        <taxon>Sar</taxon>
        <taxon>Alveolata</taxon>
        <taxon>Dinophyceae</taxon>
        <taxon>Suessiales</taxon>
        <taxon>Symbiodiniaceae</taxon>
        <taxon>Symbiodinium</taxon>
    </lineage>
</organism>
<dbReference type="SUPFAM" id="SSF54495">
    <property type="entry name" value="UBC-like"/>
    <property type="match status" value="1"/>
</dbReference>
<dbReference type="PANTHER" id="PTHR48043:SF145">
    <property type="entry name" value="FI06409P-RELATED"/>
    <property type="match status" value="1"/>
</dbReference>
<dbReference type="Gene3D" id="3.40.50.2000">
    <property type="entry name" value="Glycogen Phosphorylase B"/>
    <property type="match status" value="2"/>
</dbReference>
<evidence type="ECO:0000256" key="1">
    <source>
        <dbReference type="ARBA" id="ARBA00022676"/>
    </source>
</evidence>